<dbReference type="GO" id="GO:0005739">
    <property type="term" value="C:mitochondrion"/>
    <property type="evidence" value="ECO:0007669"/>
    <property type="project" value="TreeGrafter"/>
</dbReference>
<name>A0A1A9WMI6_9MUSC</name>
<dbReference type="GO" id="GO:0006633">
    <property type="term" value="P:fatty acid biosynthetic process"/>
    <property type="evidence" value="ECO:0007669"/>
    <property type="project" value="TreeGrafter"/>
</dbReference>
<reference evidence="8" key="1">
    <citation type="submission" date="2014-03" db="EMBL/GenBank/DDBJ databases">
        <authorList>
            <person name="Aksoy S."/>
            <person name="Warren W."/>
            <person name="Wilson R.K."/>
        </authorList>
    </citation>
    <scope>NUCLEOTIDE SEQUENCE [LARGE SCALE GENOMIC DNA]</scope>
    <source>
        <strain evidence="8">IAEA</strain>
    </source>
</reference>
<evidence type="ECO:0000256" key="3">
    <source>
        <dbReference type="ARBA" id="ARBA00022679"/>
    </source>
</evidence>
<dbReference type="VEuPathDB" id="VectorBase:GBRI025102"/>
<evidence type="ECO:0000256" key="1">
    <source>
        <dbReference type="ARBA" id="ARBA00008467"/>
    </source>
</evidence>
<accession>A0A1A9WMI6</accession>
<evidence type="ECO:0000313" key="8">
    <source>
        <dbReference type="Proteomes" id="UP000091820"/>
    </source>
</evidence>
<proteinExistence type="inferred from homology"/>
<sequence>MRFIRNSDADIMLANSGESCIESLSIARFCRIRVLSTAFNETPKQTSQRFDKKRNGFVMGKALRAILEELQHALQRKATILAKILGYGLSGDAHHITSPCEDGSGAALAMFRAIKDAQINKEDVTYVNAHMPHLHLREIASMILP</sequence>
<dbReference type="SUPFAM" id="SSF53901">
    <property type="entry name" value="Thiolase-like"/>
    <property type="match status" value="1"/>
</dbReference>
<comment type="similarity">
    <text evidence="1 4">Belongs to the thiolase-like superfamily. Beta-ketoacyl-ACP synthases family.</text>
</comment>
<dbReference type="EnsemblMetazoa" id="GBRI025102-RA">
    <property type="protein sequence ID" value="GBRI025102-PA"/>
    <property type="gene ID" value="GBRI025102"/>
</dbReference>
<protein>
    <recommendedName>
        <fullName evidence="2">beta-ketoacyl-[acyl-carrier-protein] synthase I</fullName>
        <ecNumber evidence="2">2.3.1.41</ecNumber>
    </recommendedName>
</protein>
<evidence type="ECO:0000256" key="4">
    <source>
        <dbReference type="RuleBase" id="RU003694"/>
    </source>
</evidence>
<keyword evidence="3 4" id="KW-0808">Transferase</keyword>
<evidence type="ECO:0000313" key="7">
    <source>
        <dbReference type="EnsemblMetazoa" id="GBRI025102-PA"/>
    </source>
</evidence>
<evidence type="ECO:0000259" key="6">
    <source>
        <dbReference type="Pfam" id="PF02801"/>
    </source>
</evidence>
<dbReference type="InterPro" id="IPR014031">
    <property type="entry name" value="Ketoacyl_synth_C"/>
</dbReference>
<dbReference type="InterPro" id="IPR014030">
    <property type="entry name" value="Ketoacyl_synth_N"/>
</dbReference>
<dbReference type="Pfam" id="PF00109">
    <property type="entry name" value="ketoacyl-synt"/>
    <property type="match status" value="1"/>
</dbReference>
<evidence type="ECO:0000256" key="2">
    <source>
        <dbReference type="ARBA" id="ARBA00013191"/>
    </source>
</evidence>
<feature type="domain" description="Beta-ketoacyl synthase C-terminal" evidence="6">
    <location>
        <begin position="81"/>
        <end position="130"/>
    </location>
</feature>
<feature type="domain" description="Beta-ketoacyl synthase-like N-terminal" evidence="5">
    <location>
        <begin position="2"/>
        <end position="71"/>
    </location>
</feature>
<dbReference type="GO" id="GO:0004315">
    <property type="term" value="F:3-oxoacyl-[acyl-carrier-protein] synthase activity"/>
    <property type="evidence" value="ECO:0007669"/>
    <property type="project" value="UniProtKB-EC"/>
</dbReference>
<dbReference type="STRING" id="37001.A0A1A9WMI6"/>
<keyword evidence="8" id="KW-1185">Reference proteome</keyword>
<organism evidence="7 8">
    <name type="scientific">Glossina brevipalpis</name>
    <dbReference type="NCBI Taxonomy" id="37001"/>
    <lineage>
        <taxon>Eukaryota</taxon>
        <taxon>Metazoa</taxon>
        <taxon>Ecdysozoa</taxon>
        <taxon>Arthropoda</taxon>
        <taxon>Hexapoda</taxon>
        <taxon>Insecta</taxon>
        <taxon>Pterygota</taxon>
        <taxon>Neoptera</taxon>
        <taxon>Endopterygota</taxon>
        <taxon>Diptera</taxon>
        <taxon>Brachycera</taxon>
        <taxon>Muscomorpha</taxon>
        <taxon>Hippoboscoidea</taxon>
        <taxon>Glossinidae</taxon>
        <taxon>Glossina</taxon>
    </lineage>
</organism>
<reference evidence="7" key="2">
    <citation type="submission" date="2020-05" db="UniProtKB">
        <authorList>
            <consortium name="EnsemblMetazoa"/>
        </authorList>
    </citation>
    <scope>IDENTIFICATION</scope>
    <source>
        <strain evidence="7">IAEA</strain>
    </source>
</reference>
<dbReference type="Gene3D" id="3.40.47.10">
    <property type="match status" value="2"/>
</dbReference>
<dbReference type="PANTHER" id="PTHR11712">
    <property type="entry name" value="POLYKETIDE SYNTHASE-RELATED"/>
    <property type="match status" value="1"/>
</dbReference>
<dbReference type="Proteomes" id="UP000091820">
    <property type="component" value="Unassembled WGS sequence"/>
</dbReference>
<dbReference type="InterPro" id="IPR000794">
    <property type="entry name" value="Beta-ketoacyl_synthase"/>
</dbReference>
<dbReference type="AlphaFoldDB" id="A0A1A9WMI6"/>
<dbReference type="PANTHER" id="PTHR11712:SF336">
    <property type="entry name" value="3-OXOACYL-[ACYL-CARRIER-PROTEIN] SYNTHASE, MITOCHONDRIAL"/>
    <property type="match status" value="1"/>
</dbReference>
<dbReference type="EC" id="2.3.1.41" evidence="2"/>
<dbReference type="InterPro" id="IPR016039">
    <property type="entry name" value="Thiolase-like"/>
</dbReference>
<dbReference type="Pfam" id="PF02801">
    <property type="entry name" value="Ketoacyl-synt_C"/>
    <property type="match status" value="1"/>
</dbReference>
<evidence type="ECO:0000259" key="5">
    <source>
        <dbReference type="Pfam" id="PF00109"/>
    </source>
</evidence>